<dbReference type="InterPro" id="IPR014721">
    <property type="entry name" value="Ribsml_uS5_D2-typ_fold_subgr"/>
</dbReference>
<dbReference type="GO" id="GO:0006696">
    <property type="term" value="P:ergosterol biosynthetic process"/>
    <property type="evidence" value="ECO:0007669"/>
    <property type="project" value="TreeGrafter"/>
</dbReference>
<dbReference type="GO" id="GO:0019287">
    <property type="term" value="P:isopentenyl diphosphate biosynthetic process, mevalonate pathway"/>
    <property type="evidence" value="ECO:0007669"/>
    <property type="project" value="UniProtKB-UniRule"/>
</dbReference>
<evidence type="ECO:0000256" key="2">
    <source>
        <dbReference type="ARBA" id="ARBA00006495"/>
    </source>
</evidence>
<keyword evidence="10 13" id="KW-0443">Lipid metabolism</keyword>
<organism evidence="14 15">
    <name type="scientific">Ceratobasidium theobromae</name>
    <dbReference type="NCBI Taxonomy" id="1582974"/>
    <lineage>
        <taxon>Eukaryota</taxon>
        <taxon>Fungi</taxon>
        <taxon>Dikarya</taxon>
        <taxon>Basidiomycota</taxon>
        <taxon>Agaricomycotina</taxon>
        <taxon>Agaricomycetes</taxon>
        <taxon>Cantharellales</taxon>
        <taxon>Ceratobasidiaceae</taxon>
        <taxon>Ceratobasidium</taxon>
    </lineage>
</organism>
<dbReference type="GO" id="GO:0004631">
    <property type="term" value="F:phosphomevalonate kinase activity"/>
    <property type="evidence" value="ECO:0007669"/>
    <property type="project" value="UniProtKB-UniRule"/>
</dbReference>
<dbReference type="GO" id="GO:0005777">
    <property type="term" value="C:peroxisome"/>
    <property type="evidence" value="ECO:0007669"/>
    <property type="project" value="TreeGrafter"/>
</dbReference>
<keyword evidence="11 13" id="KW-0753">Steroid metabolism</keyword>
<evidence type="ECO:0000256" key="11">
    <source>
        <dbReference type="ARBA" id="ARBA00023221"/>
    </source>
</evidence>
<protein>
    <recommendedName>
        <fullName evidence="3 13">Phosphomevalonate kinase</fullName>
        <ecNumber evidence="3 13">2.7.4.2</ecNumber>
    </recommendedName>
</protein>
<comment type="caution">
    <text evidence="14">The sequence shown here is derived from an EMBL/GenBank/DDBJ whole genome shotgun (WGS) entry which is preliminary data.</text>
</comment>
<dbReference type="PANTHER" id="PTHR31814">
    <property type="match status" value="1"/>
</dbReference>
<dbReference type="UniPathway" id="UPA00057">
    <property type="reaction ID" value="UER00099"/>
</dbReference>
<evidence type="ECO:0000256" key="10">
    <source>
        <dbReference type="ARBA" id="ARBA00023098"/>
    </source>
</evidence>
<reference evidence="14 15" key="1">
    <citation type="journal article" date="2019" name="Fungal Biol. Biotechnol.">
        <title>Draft genome sequence of fastidious pathogen Ceratobasidium theobromae, which causes vascular-streak dieback in Theobroma cacao.</title>
        <authorList>
            <person name="Ali S.S."/>
            <person name="Asman A."/>
            <person name="Shao J."/>
            <person name="Firmansyah A.P."/>
            <person name="Susilo A.W."/>
            <person name="Rosmana A."/>
            <person name="McMahon P."/>
            <person name="Junaid M."/>
            <person name="Guest D."/>
            <person name="Kheng T.Y."/>
            <person name="Meinhardt L.W."/>
            <person name="Bailey B.A."/>
        </authorList>
    </citation>
    <scope>NUCLEOTIDE SEQUENCE [LARGE SCALE GENOMIC DNA]</scope>
    <source>
        <strain evidence="14 15">CT2</strain>
    </source>
</reference>
<evidence type="ECO:0000256" key="5">
    <source>
        <dbReference type="ARBA" id="ARBA00022679"/>
    </source>
</evidence>
<dbReference type="EMBL" id="SSOP01000004">
    <property type="protein sequence ID" value="KAB5596038.1"/>
    <property type="molecule type" value="Genomic_DNA"/>
</dbReference>
<evidence type="ECO:0000313" key="15">
    <source>
        <dbReference type="Proteomes" id="UP000383932"/>
    </source>
</evidence>
<evidence type="ECO:0000256" key="1">
    <source>
        <dbReference type="ARBA" id="ARBA00005017"/>
    </source>
</evidence>
<dbReference type="PANTHER" id="PTHR31814:SF2">
    <property type="entry name" value="PHOSPHOMEVALONATE KINASE"/>
    <property type="match status" value="1"/>
</dbReference>
<comment type="similarity">
    <text evidence="2 13">Belongs to the GHMP kinase family. Mevalonate kinase subfamily.</text>
</comment>
<dbReference type="InterPro" id="IPR020568">
    <property type="entry name" value="Ribosomal_Su5_D2-typ_SF"/>
</dbReference>
<dbReference type="InterPro" id="IPR035102">
    <property type="entry name" value="Phosphomevalonate_kinase"/>
</dbReference>
<evidence type="ECO:0000256" key="7">
    <source>
        <dbReference type="ARBA" id="ARBA00022777"/>
    </source>
</evidence>
<evidence type="ECO:0000256" key="9">
    <source>
        <dbReference type="ARBA" id="ARBA00022955"/>
    </source>
</evidence>
<dbReference type="Proteomes" id="UP000383932">
    <property type="component" value="Unassembled WGS sequence"/>
</dbReference>
<dbReference type="InterPro" id="IPR016005">
    <property type="entry name" value="Erg8"/>
</dbReference>
<keyword evidence="15" id="KW-1185">Reference proteome</keyword>
<dbReference type="Gene3D" id="3.30.230.10">
    <property type="match status" value="1"/>
</dbReference>
<evidence type="ECO:0000256" key="13">
    <source>
        <dbReference type="PIRNR" id="PIRNR017288"/>
    </source>
</evidence>
<evidence type="ECO:0000256" key="4">
    <source>
        <dbReference type="ARBA" id="ARBA00022516"/>
    </source>
</evidence>
<evidence type="ECO:0000256" key="6">
    <source>
        <dbReference type="ARBA" id="ARBA00022741"/>
    </source>
</evidence>
<comment type="catalytic activity">
    <reaction evidence="12">
        <text>(R)-5-phosphomevalonate + ATP = (R)-5-diphosphomevalonate + ADP</text>
        <dbReference type="Rhea" id="RHEA:16341"/>
        <dbReference type="ChEBI" id="CHEBI:30616"/>
        <dbReference type="ChEBI" id="CHEBI:57557"/>
        <dbReference type="ChEBI" id="CHEBI:58146"/>
        <dbReference type="ChEBI" id="CHEBI:456216"/>
        <dbReference type="EC" id="2.7.4.2"/>
    </reaction>
    <physiologicalReaction direction="left-to-right" evidence="12">
        <dbReference type="Rhea" id="RHEA:16342"/>
    </physiologicalReaction>
</comment>
<dbReference type="EC" id="2.7.4.2" evidence="3 13"/>
<evidence type="ECO:0000313" key="14">
    <source>
        <dbReference type="EMBL" id="KAB5596038.1"/>
    </source>
</evidence>
<accession>A0A5N5QWG8</accession>
<sequence>METVVSAPGKVFIAGGYLVLDRRFPALVVSTSSRFYTVIRAATANGAGRITVKSPQFENAVWVYDATVTGGSVEVQLADNGTGSKNKFVQTALEGTLALILEIRGVDAFLAALGQGLEIFVLAANDFYSQRATLAARNLPPTLASLDSIPPFLPQGCPISKVHKTGLGSSAALITSLVSSLLLHFGAILSDALSSDATSEGRELAHNVAQYVHCLAQGKLGSGFDVSSAVFGSQVYKRFEPDVIAGIMQGKPSGAALLATLSPYNRAWNHSVSPFHLPPLTRMMLADVDSGSDTPSMVGNVLKWRKAEPTIADQLWEGLNKCNCGLGDIIGRLSQKYKEDPTEYAAVVDRLARESGDEWERQSPIEAIEITAAQLFGNARGLTKSIRDGMRAMGKSSSVPIEPPEQTRLLDACCGIRGVIGGGVPGGKLEIRPVRLTGYSMGPILAGGYDAIWLLVLQPQDAALASSIVESVENLWQSWTELSVSPLLATESLEGGARKESIADVPGLKAALNGSS</sequence>
<dbReference type="GO" id="GO:0005524">
    <property type="term" value="F:ATP binding"/>
    <property type="evidence" value="ECO:0007669"/>
    <property type="project" value="UniProtKB-UniRule"/>
</dbReference>
<name>A0A5N5QWG8_9AGAM</name>
<gene>
    <name evidence="14" type="ORF">CTheo_555</name>
</gene>
<proteinExistence type="inferred from homology"/>
<evidence type="ECO:0000256" key="12">
    <source>
        <dbReference type="ARBA" id="ARBA00029326"/>
    </source>
</evidence>
<keyword evidence="6" id="KW-0547">Nucleotide-binding</keyword>
<dbReference type="SUPFAM" id="SSF54211">
    <property type="entry name" value="Ribosomal protein S5 domain 2-like"/>
    <property type="match status" value="1"/>
</dbReference>
<dbReference type="GO" id="GO:0010142">
    <property type="term" value="P:farnesyl diphosphate biosynthetic process, mevalonate pathway"/>
    <property type="evidence" value="ECO:0007669"/>
    <property type="project" value="TreeGrafter"/>
</dbReference>
<comment type="pathway">
    <text evidence="1 13">Isoprenoid biosynthesis; isopentenyl diphosphate biosynthesis via mevalonate pathway; isopentenyl diphosphate from (R)-mevalonate: step 2/3.</text>
</comment>
<keyword evidence="4 13" id="KW-0444">Lipid biosynthesis</keyword>
<keyword evidence="7 13" id="KW-0418">Kinase</keyword>
<keyword evidence="8" id="KW-0067">ATP-binding</keyword>
<dbReference type="OrthoDB" id="10262935at2759"/>
<keyword evidence="5 13" id="KW-0808">Transferase</keyword>
<dbReference type="PIRSF" id="PIRSF017288">
    <property type="entry name" value="PMK_GHMP_euk"/>
    <property type="match status" value="1"/>
</dbReference>
<evidence type="ECO:0000256" key="8">
    <source>
        <dbReference type="ARBA" id="ARBA00022840"/>
    </source>
</evidence>
<keyword evidence="9 13" id="KW-0752">Steroid biosynthesis</keyword>
<evidence type="ECO:0000256" key="3">
    <source>
        <dbReference type="ARBA" id="ARBA00012958"/>
    </source>
</evidence>
<dbReference type="AlphaFoldDB" id="A0A5N5QWG8"/>